<comment type="similarity">
    <text evidence="3 10">Belongs to the FliL family.</text>
</comment>
<name>A0A7Y6NMI2_9BURK</name>
<comment type="caution">
    <text evidence="12">The sequence shown here is derived from an EMBL/GenBank/DDBJ whole genome shotgun (WGS) entry which is preliminary data.</text>
</comment>
<protein>
    <recommendedName>
        <fullName evidence="10">Flagellar protein FliL</fullName>
    </recommendedName>
</protein>
<evidence type="ECO:0000256" key="10">
    <source>
        <dbReference type="RuleBase" id="RU364125"/>
    </source>
</evidence>
<keyword evidence="12" id="KW-0969">Cilium</keyword>
<keyword evidence="12" id="KW-0966">Cell projection</keyword>
<evidence type="ECO:0000313" key="13">
    <source>
        <dbReference type="Proteomes" id="UP000529637"/>
    </source>
</evidence>
<comment type="subcellular location">
    <subcellularLocation>
        <location evidence="10">Cell inner membrane</location>
    </subcellularLocation>
    <subcellularLocation>
        <location evidence="2">Cell membrane</location>
        <topology evidence="2">Single-pass membrane protein</topology>
    </subcellularLocation>
</comment>
<dbReference type="PANTHER" id="PTHR35091:SF2">
    <property type="entry name" value="FLAGELLAR PROTEIN FLIL"/>
    <property type="match status" value="1"/>
</dbReference>
<feature type="transmembrane region" description="Helical" evidence="10">
    <location>
        <begin position="22"/>
        <end position="44"/>
    </location>
</feature>
<evidence type="ECO:0000256" key="11">
    <source>
        <dbReference type="SAM" id="MobiDB-lite"/>
    </source>
</evidence>
<feature type="compositionally biased region" description="Basic and acidic residues" evidence="11">
    <location>
        <begin position="163"/>
        <end position="174"/>
    </location>
</feature>
<dbReference type="EMBL" id="JABWMJ010000003">
    <property type="protein sequence ID" value="NUZ05933.1"/>
    <property type="molecule type" value="Genomic_DNA"/>
</dbReference>
<keyword evidence="7 10" id="KW-0283">Flagellar rotation</keyword>
<keyword evidence="12" id="KW-0282">Flagellum</keyword>
<dbReference type="RefSeq" id="WP_176068333.1">
    <property type="nucleotide sequence ID" value="NZ_JABWMJ010000003.1"/>
</dbReference>
<keyword evidence="9 10" id="KW-0472">Membrane</keyword>
<evidence type="ECO:0000256" key="2">
    <source>
        <dbReference type="ARBA" id="ARBA00004162"/>
    </source>
</evidence>
<evidence type="ECO:0000256" key="7">
    <source>
        <dbReference type="ARBA" id="ARBA00022779"/>
    </source>
</evidence>
<dbReference type="AlphaFoldDB" id="A0A7Y6NMI2"/>
<keyword evidence="4" id="KW-1003">Cell membrane</keyword>
<feature type="compositionally biased region" description="Basic and acidic residues" evidence="11">
    <location>
        <begin position="63"/>
        <end position="73"/>
    </location>
</feature>
<dbReference type="InterPro" id="IPR005503">
    <property type="entry name" value="FliL"/>
</dbReference>
<keyword evidence="6 10" id="KW-0812">Transmembrane</keyword>
<dbReference type="GO" id="GO:0005886">
    <property type="term" value="C:plasma membrane"/>
    <property type="evidence" value="ECO:0007669"/>
    <property type="project" value="UniProtKB-SubCell"/>
</dbReference>
<evidence type="ECO:0000256" key="4">
    <source>
        <dbReference type="ARBA" id="ARBA00022475"/>
    </source>
</evidence>
<evidence type="ECO:0000256" key="9">
    <source>
        <dbReference type="ARBA" id="ARBA00023136"/>
    </source>
</evidence>
<evidence type="ECO:0000256" key="5">
    <source>
        <dbReference type="ARBA" id="ARBA00022500"/>
    </source>
</evidence>
<evidence type="ECO:0000256" key="8">
    <source>
        <dbReference type="ARBA" id="ARBA00022989"/>
    </source>
</evidence>
<feature type="region of interest" description="Disordered" evidence="11">
    <location>
        <begin position="56"/>
        <end position="76"/>
    </location>
</feature>
<keyword evidence="13" id="KW-1185">Reference proteome</keyword>
<keyword evidence="10" id="KW-0997">Cell inner membrane</keyword>
<proteinExistence type="inferred from homology"/>
<feature type="region of interest" description="Disordered" evidence="11">
    <location>
        <begin position="158"/>
        <end position="195"/>
    </location>
</feature>
<organism evidence="12 13">
    <name type="scientific">Piscinibacter koreensis</name>
    <dbReference type="NCBI Taxonomy" id="2742824"/>
    <lineage>
        <taxon>Bacteria</taxon>
        <taxon>Pseudomonadati</taxon>
        <taxon>Pseudomonadota</taxon>
        <taxon>Betaproteobacteria</taxon>
        <taxon>Burkholderiales</taxon>
        <taxon>Sphaerotilaceae</taxon>
        <taxon>Piscinibacter</taxon>
    </lineage>
</organism>
<accession>A0A7Y6NMI2</accession>
<evidence type="ECO:0000256" key="6">
    <source>
        <dbReference type="ARBA" id="ARBA00022692"/>
    </source>
</evidence>
<reference evidence="12 13" key="1">
    <citation type="submission" date="2020-06" db="EMBL/GenBank/DDBJ databases">
        <title>Schlegella sp. ID0723 isolated from air conditioner.</title>
        <authorList>
            <person name="Kim D.Y."/>
            <person name="Kim D.-U."/>
        </authorList>
    </citation>
    <scope>NUCLEOTIDE SEQUENCE [LARGE SCALE GENOMIC DNA]</scope>
    <source>
        <strain evidence="12 13">ID0723</strain>
    </source>
</reference>
<dbReference type="GO" id="GO:0006935">
    <property type="term" value="P:chemotaxis"/>
    <property type="evidence" value="ECO:0007669"/>
    <property type="project" value="UniProtKB-KW"/>
</dbReference>
<evidence type="ECO:0000313" key="12">
    <source>
        <dbReference type="EMBL" id="NUZ05933.1"/>
    </source>
</evidence>
<keyword evidence="8 10" id="KW-1133">Transmembrane helix</keyword>
<evidence type="ECO:0000256" key="1">
    <source>
        <dbReference type="ARBA" id="ARBA00002254"/>
    </source>
</evidence>
<comment type="function">
    <text evidence="1 10">Controls the rotational direction of flagella during chemotaxis.</text>
</comment>
<dbReference type="GO" id="GO:0009425">
    <property type="term" value="C:bacterial-type flagellum basal body"/>
    <property type="evidence" value="ECO:0007669"/>
    <property type="project" value="InterPro"/>
</dbReference>
<dbReference type="PANTHER" id="PTHR35091">
    <property type="entry name" value="FLAGELLAR PROTEIN FLIL"/>
    <property type="match status" value="1"/>
</dbReference>
<dbReference type="GO" id="GO:0071978">
    <property type="term" value="P:bacterial-type flagellum-dependent swarming motility"/>
    <property type="evidence" value="ECO:0007669"/>
    <property type="project" value="TreeGrafter"/>
</dbReference>
<keyword evidence="5 10" id="KW-0145">Chemotaxis</keyword>
<dbReference type="Pfam" id="PF03748">
    <property type="entry name" value="FliL"/>
    <property type="match status" value="1"/>
</dbReference>
<sequence>MSAAAIADAAQAAPSPKGGKKKLIIIIAALLIVLLAGGAGAVVYMKKKAADAAAAEEAGDDAPAEHKSGKADPAHPPTFLPLDPFVVNLADKDADRFAQVGITLEVADAAFAEQVRAYMPAIRNAILLILAHKTSQELLDRAGKEQLAAEIQRETVRPMGIDVSDKPKKAHADAEADGDDEDKPKKKKKKGALNPIRHVHFSSFIIQ</sequence>
<evidence type="ECO:0000256" key="3">
    <source>
        <dbReference type="ARBA" id="ARBA00008281"/>
    </source>
</evidence>
<dbReference type="Proteomes" id="UP000529637">
    <property type="component" value="Unassembled WGS sequence"/>
</dbReference>
<gene>
    <name evidence="12" type="ORF">HQN59_09165</name>
</gene>